<reference evidence="1 2" key="1">
    <citation type="submission" date="2017-06" db="EMBL/GenBank/DDBJ databases">
        <title>Novel microbial phyla capable of carbon fixation and sulfur reduction in deep-sea sediments.</title>
        <authorList>
            <person name="Huang J."/>
            <person name="Baker B."/>
            <person name="Wang Y."/>
        </authorList>
    </citation>
    <scope>NUCLEOTIDE SEQUENCE [LARGE SCALE GENOMIC DNA]</scope>
    <source>
        <strain evidence="1">B3_LCP</strain>
    </source>
</reference>
<gene>
    <name evidence="1" type="ORF">CEE37_11455</name>
</gene>
<protein>
    <recommendedName>
        <fullName evidence="3">Response regulatory domain-containing protein</fullName>
    </recommendedName>
</protein>
<sequence>MGSNNGGHIYFIDDDIIDMEFAISLLKDDGIEVTSHGFLADAFPFLRSDNAKDIDVFVADFAIAYGQVDKDQPKEDTFTAGETGNGRYTGARLLRAIRNGERNINVNRSVPAIFYTNLRLDPEIHRLAEELKAKVCLKLEGGYSELYQLITGFLREKEDKSE</sequence>
<organism evidence="1 2">
    <name type="scientific">candidate division LCP-89 bacterium B3_LCP</name>
    <dbReference type="NCBI Taxonomy" id="2012998"/>
    <lineage>
        <taxon>Bacteria</taxon>
        <taxon>Pseudomonadati</taxon>
        <taxon>Bacteria division LCP-89</taxon>
    </lineage>
</organism>
<accession>A0A532UVS5</accession>
<evidence type="ECO:0000313" key="2">
    <source>
        <dbReference type="Proteomes" id="UP000319619"/>
    </source>
</evidence>
<dbReference type="EMBL" id="NJBN01000008">
    <property type="protein sequence ID" value="TKJ39034.1"/>
    <property type="molecule type" value="Genomic_DNA"/>
</dbReference>
<dbReference type="AlphaFoldDB" id="A0A532UVS5"/>
<name>A0A532UVS5_UNCL8</name>
<evidence type="ECO:0000313" key="1">
    <source>
        <dbReference type="EMBL" id="TKJ39034.1"/>
    </source>
</evidence>
<dbReference type="Proteomes" id="UP000319619">
    <property type="component" value="Unassembled WGS sequence"/>
</dbReference>
<comment type="caution">
    <text evidence="1">The sequence shown here is derived from an EMBL/GenBank/DDBJ whole genome shotgun (WGS) entry which is preliminary data.</text>
</comment>
<dbReference type="Gene3D" id="3.40.50.2300">
    <property type="match status" value="1"/>
</dbReference>
<proteinExistence type="predicted"/>
<evidence type="ECO:0008006" key="3">
    <source>
        <dbReference type="Google" id="ProtNLM"/>
    </source>
</evidence>